<dbReference type="GO" id="GO:0046872">
    <property type="term" value="F:metal ion binding"/>
    <property type="evidence" value="ECO:0007669"/>
    <property type="project" value="InterPro"/>
</dbReference>
<proteinExistence type="predicted"/>
<organism evidence="1 2">
    <name type="scientific">Chitinophaga rupis</name>
    <dbReference type="NCBI Taxonomy" id="573321"/>
    <lineage>
        <taxon>Bacteria</taxon>
        <taxon>Pseudomonadati</taxon>
        <taxon>Bacteroidota</taxon>
        <taxon>Chitinophagia</taxon>
        <taxon>Chitinophagales</taxon>
        <taxon>Chitinophagaceae</taxon>
        <taxon>Chitinophaga</taxon>
    </lineage>
</organism>
<dbReference type="RefSeq" id="WP_089909392.1">
    <property type="nucleotide sequence ID" value="NZ_FOBB01000002.1"/>
</dbReference>
<dbReference type="Gene3D" id="3.30.70.100">
    <property type="match status" value="1"/>
</dbReference>
<dbReference type="Proteomes" id="UP000198984">
    <property type="component" value="Unassembled WGS sequence"/>
</dbReference>
<accession>A0A1H7QHN8</accession>
<dbReference type="STRING" id="573321.SAMN04488505_102334"/>
<name>A0A1H7QHN8_9BACT</name>
<dbReference type="EMBL" id="FOBB01000002">
    <property type="protein sequence ID" value="SEL46787.1"/>
    <property type="molecule type" value="Genomic_DNA"/>
</dbReference>
<reference evidence="1 2" key="1">
    <citation type="submission" date="2016-10" db="EMBL/GenBank/DDBJ databases">
        <authorList>
            <person name="de Groot N.N."/>
        </authorList>
    </citation>
    <scope>NUCLEOTIDE SEQUENCE [LARGE SCALE GENOMIC DNA]</scope>
    <source>
        <strain evidence="1 2">DSM 21039</strain>
    </source>
</reference>
<dbReference type="AlphaFoldDB" id="A0A1H7QHN8"/>
<dbReference type="InterPro" id="IPR006121">
    <property type="entry name" value="HMA_dom"/>
</dbReference>
<keyword evidence="2" id="KW-1185">Reference proteome</keyword>
<evidence type="ECO:0000313" key="1">
    <source>
        <dbReference type="EMBL" id="SEL46787.1"/>
    </source>
</evidence>
<dbReference type="SUPFAM" id="SSF55008">
    <property type="entry name" value="HMA, heavy metal-associated domain"/>
    <property type="match status" value="1"/>
</dbReference>
<sequence>METLKFKTNIKCAGCITTVTPFLDTVAGKDSWSVDTQNPDKTLVITTDKTITGADVINALQQAGYKAENI</sequence>
<dbReference type="CDD" id="cd00371">
    <property type="entry name" value="HMA"/>
    <property type="match status" value="1"/>
</dbReference>
<dbReference type="InterPro" id="IPR036163">
    <property type="entry name" value="HMA_dom_sf"/>
</dbReference>
<gene>
    <name evidence="1" type="ORF">SAMN04488505_102334</name>
</gene>
<protein>
    <submittedName>
        <fullName evidence="1">Copper chaperone CopZ</fullName>
    </submittedName>
</protein>
<evidence type="ECO:0000313" key="2">
    <source>
        <dbReference type="Proteomes" id="UP000198984"/>
    </source>
</evidence>
<dbReference type="OrthoDB" id="677920at2"/>